<dbReference type="Proteomes" id="UP000636800">
    <property type="component" value="Chromosome 6"/>
</dbReference>
<evidence type="ECO:0000256" key="1">
    <source>
        <dbReference type="SAM" id="MobiDB-lite"/>
    </source>
</evidence>
<feature type="region of interest" description="Disordered" evidence="1">
    <location>
        <begin position="99"/>
        <end position="118"/>
    </location>
</feature>
<evidence type="ECO:0000313" key="2">
    <source>
        <dbReference type="EMBL" id="KAG0476292.1"/>
    </source>
</evidence>
<feature type="region of interest" description="Disordered" evidence="1">
    <location>
        <begin position="1"/>
        <end position="38"/>
    </location>
</feature>
<proteinExistence type="predicted"/>
<sequence>MAITAKPEIHPREGNRTAAAPVSDGPGGDAAGVLANDDGEAVEEGLVAEEDGGLALGEVPEEAGDGDAAGGETGDGVGALVGDGVGALTGVGDGVGTFTGAGDGVGGATTGDGTGAGF</sequence>
<name>A0A835QYT7_VANPL</name>
<keyword evidence="3" id="KW-1185">Reference proteome</keyword>
<organism evidence="2 3">
    <name type="scientific">Vanilla planifolia</name>
    <name type="common">Vanilla</name>
    <dbReference type="NCBI Taxonomy" id="51239"/>
    <lineage>
        <taxon>Eukaryota</taxon>
        <taxon>Viridiplantae</taxon>
        <taxon>Streptophyta</taxon>
        <taxon>Embryophyta</taxon>
        <taxon>Tracheophyta</taxon>
        <taxon>Spermatophyta</taxon>
        <taxon>Magnoliopsida</taxon>
        <taxon>Liliopsida</taxon>
        <taxon>Asparagales</taxon>
        <taxon>Orchidaceae</taxon>
        <taxon>Vanilloideae</taxon>
        <taxon>Vanilleae</taxon>
        <taxon>Vanilla</taxon>
    </lineage>
</organism>
<evidence type="ECO:0000313" key="3">
    <source>
        <dbReference type="Proteomes" id="UP000636800"/>
    </source>
</evidence>
<dbReference type="AlphaFoldDB" id="A0A835QYT7"/>
<feature type="region of interest" description="Disordered" evidence="1">
    <location>
        <begin position="57"/>
        <end position="77"/>
    </location>
</feature>
<dbReference type="EMBL" id="JADCNL010000006">
    <property type="protein sequence ID" value="KAG0476292.1"/>
    <property type="molecule type" value="Genomic_DNA"/>
</dbReference>
<accession>A0A835QYT7</accession>
<dbReference type="OrthoDB" id="640735at2759"/>
<reference evidence="2 3" key="1">
    <citation type="journal article" date="2020" name="Nat. Food">
        <title>A phased Vanilla planifolia genome enables genetic improvement of flavour and production.</title>
        <authorList>
            <person name="Hasing T."/>
            <person name="Tang H."/>
            <person name="Brym M."/>
            <person name="Khazi F."/>
            <person name="Huang T."/>
            <person name="Chambers A.H."/>
        </authorList>
    </citation>
    <scope>NUCLEOTIDE SEQUENCE [LARGE SCALE GENOMIC DNA]</scope>
    <source>
        <tissue evidence="2">Leaf</tissue>
    </source>
</reference>
<protein>
    <submittedName>
        <fullName evidence="2">Uncharacterized protein</fullName>
    </submittedName>
</protein>
<gene>
    <name evidence="2" type="ORF">HPP92_013133</name>
</gene>
<comment type="caution">
    <text evidence="2">The sequence shown here is derived from an EMBL/GenBank/DDBJ whole genome shotgun (WGS) entry which is preliminary data.</text>
</comment>
<feature type="compositionally biased region" description="Gly residues" evidence="1">
    <location>
        <begin position="67"/>
        <end position="77"/>
    </location>
</feature>